<evidence type="ECO:0000313" key="4">
    <source>
        <dbReference type="Proteomes" id="UP001163739"/>
    </source>
</evidence>
<gene>
    <name evidence="3" type="ORF">NKI27_18540</name>
</gene>
<evidence type="ECO:0000256" key="1">
    <source>
        <dbReference type="SAM" id="SignalP"/>
    </source>
</evidence>
<organism evidence="3 4">
    <name type="scientific">Alkalimarinus alittae</name>
    <dbReference type="NCBI Taxonomy" id="2961619"/>
    <lineage>
        <taxon>Bacteria</taxon>
        <taxon>Pseudomonadati</taxon>
        <taxon>Pseudomonadota</taxon>
        <taxon>Gammaproteobacteria</taxon>
        <taxon>Alteromonadales</taxon>
        <taxon>Alteromonadaceae</taxon>
        <taxon>Alkalimarinus</taxon>
    </lineage>
</organism>
<feature type="signal peptide" evidence="1">
    <location>
        <begin position="1"/>
        <end position="24"/>
    </location>
</feature>
<evidence type="ECO:0000313" key="3">
    <source>
        <dbReference type="EMBL" id="UZE96019.1"/>
    </source>
</evidence>
<feature type="chain" id="PRO_5046447504" description="DUF6160 domain-containing protein" evidence="1">
    <location>
        <begin position="25"/>
        <end position="175"/>
    </location>
</feature>
<sequence>MNFKYTLCVMSSLAISYMPTLTHAELVGMEETELSEVSGQSGLSIEIPHLRVNAHNVGSVDNPNTTADESDGRRTKGFKVDYVTKQHDGTNESHYFVEEVSLAVDTTGAFTIDVEGDGKLVIGLPDSVNFVGDGYSAKGIYLNNDGLAASGGKMLNEVNIQGNFDTGGTVTIWGN</sequence>
<evidence type="ECO:0000259" key="2">
    <source>
        <dbReference type="Pfam" id="PF19657"/>
    </source>
</evidence>
<accession>A0ABY6N1Z2</accession>
<protein>
    <recommendedName>
        <fullName evidence="2">DUF6160 domain-containing protein</fullName>
    </recommendedName>
</protein>
<keyword evidence="4" id="KW-1185">Reference proteome</keyword>
<dbReference type="Pfam" id="PF19657">
    <property type="entry name" value="DUF6160"/>
    <property type="match status" value="1"/>
</dbReference>
<dbReference type="Proteomes" id="UP001163739">
    <property type="component" value="Chromosome"/>
</dbReference>
<name>A0ABY6N1Z2_9ALTE</name>
<dbReference type="EMBL" id="CP100390">
    <property type="protein sequence ID" value="UZE96019.1"/>
    <property type="molecule type" value="Genomic_DNA"/>
</dbReference>
<dbReference type="InterPro" id="IPR046158">
    <property type="entry name" value="DUF6160"/>
</dbReference>
<keyword evidence="1" id="KW-0732">Signal</keyword>
<dbReference type="RefSeq" id="WP_265047504.1">
    <property type="nucleotide sequence ID" value="NZ_CP100390.1"/>
</dbReference>
<feature type="domain" description="DUF6160" evidence="2">
    <location>
        <begin position="11"/>
        <end position="106"/>
    </location>
</feature>
<reference evidence="3" key="1">
    <citation type="submission" date="2022-06" db="EMBL/GenBank/DDBJ databases">
        <title>Alkalimarinus sp. nov., isolated from gut of a Alitta virens.</title>
        <authorList>
            <person name="Yang A.I."/>
            <person name="Shin N.-R."/>
        </authorList>
    </citation>
    <scope>NUCLEOTIDE SEQUENCE</scope>
    <source>
        <strain evidence="3">A2M4</strain>
    </source>
</reference>
<proteinExistence type="predicted"/>